<evidence type="ECO:0000259" key="1">
    <source>
        <dbReference type="PROSITE" id="PS50181"/>
    </source>
</evidence>
<reference evidence="2 3" key="1">
    <citation type="journal article" date="2012" name="BMC Genomics">
        <title>Comparative genomics of the white-rot fungi, Phanerochaete carnosa and P. chrysosporium, to elucidate the genetic basis of the distinct wood types they colonize.</title>
        <authorList>
            <person name="Suzuki H."/>
            <person name="MacDonald J."/>
            <person name="Syed K."/>
            <person name="Salamov A."/>
            <person name="Hori C."/>
            <person name="Aerts A."/>
            <person name="Henrissat B."/>
            <person name="Wiebenga A."/>
            <person name="vanKuyk P.A."/>
            <person name="Barry K."/>
            <person name="Lindquist E."/>
            <person name="LaButti K."/>
            <person name="Lapidus A."/>
            <person name="Lucas S."/>
            <person name="Coutinho P."/>
            <person name="Gong Y."/>
            <person name="Samejima M."/>
            <person name="Mahadevan R."/>
            <person name="Abou-Zaid M."/>
            <person name="de Vries R.P."/>
            <person name="Igarashi K."/>
            <person name="Yadav J.S."/>
            <person name="Grigoriev I.V."/>
            <person name="Master E.R."/>
        </authorList>
    </citation>
    <scope>NUCLEOTIDE SEQUENCE [LARGE SCALE GENOMIC DNA]</scope>
    <source>
        <strain evidence="2 3">HHB-10118-sp</strain>
    </source>
</reference>
<dbReference type="RefSeq" id="XP_007400218.1">
    <property type="nucleotide sequence ID" value="XM_007400156.1"/>
</dbReference>
<sequence>MLLTYGQERSQRKSADATVGTGLLDLPTELLIEILKYLQSRDILRCQSVCRALRDIVAGCVELQYIIELAADNLVDGTRKPGSPSTAERLKLLLDRRRRWRELDWTQKVVVPIPGQCQAYEFVGGTFAKSMGTGDNWTGSKHLNVTWLPTRDGQARSLVREDLGVPTRDFAVDPSQDMIALVEMDEHHFDSVQIKVHIRTISKNQKHPLAAKECLTAPIPFQVGTCFIQIVGDVVGMFFWLHGPGLLVWNWRSGEMLVVCYPLGGFGALPLAHLPPHMQQFRSGFDLPPGAWDFAFLSNRAFFLTSTNGSGAIELFTFGPESVQASPPKHVATLRLPEVKEGRAIGNFSTHSSPFLGVEMTDDVPFTASQEDRVHVMTLTYGERQQRFHLFVKNSFLLSLISDTKKTLDWKDWGPKNTRFFEHNVQFQWLRYVHGQRVILPPVLPTAGADVTMMFVLDFNVHPRRRHDPARDLPVVPQSHTHDHYVSFAPSAVEGGTLFKSDVVTELPYTVSHRTGALRYTGFMIDDQRIIGMKVRRLAKNSVFCSISEMTTGLSICRGQFPGH</sequence>
<dbReference type="InterPro" id="IPR001810">
    <property type="entry name" value="F-box_dom"/>
</dbReference>
<dbReference type="InterPro" id="IPR036047">
    <property type="entry name" value="F-box-like_dom_sf"/>
</dbReference>
<dbReference type="CDD" id="cd09917">
    <property type="entry name" value="F-box_SF"/>
    <property type="match status" value="1"/>
</dbReference>
<dbReference type="AlphaFoldDB" id="K5VW55"/>
<evidence type="ECO:0000313" key="3">
    <source>
        <dbReference type="Proteomes" id="UP000008370"/>
    </source>
</evidence>
<gene>
    <name evidence="2" type="ORF">PHACADRAFT_103833</name>
</gene>
<feature type="domain" description="F-box" evidence="1">
    <location>
        <begin position="20"/>
        <end position="69"/>
    </location>
</feature>
<keyword evidence="3" id="KW-1185">Reference proteome</keyword>
<dbReference type="KEGG" id="pco:PHACADRAFT_103833"/>
<organism evidence="2 3">
    <name type="scientific">Phanerochaete carnosa (strain HHB-10118-sp)</name>
    <name type="common">White-rot fungus</name>
    <name type="synonym">Peniophora carnosa</name>
    <dbReference type="NCBI Taxonomy" id="650164"/>
    <lineage>
        <taxon>Eukaryota</taxon>
        <taxon>Fungi</taxon>
        <taxon>Dikarya</taxon>
        <taxon>Basidiomycota</taxon>
        <taxon>Agaricomycotina</taxon>
        <taxon>Agaricomycetes</taxon>
        <taxon>Polyporales</taxon>
        <taxon>Phanerochaetaceae</taxon>
        <taxon>Phanerochaete</taxon>
    </lineage>
</organism>
<dbReference type="Gene3D" id="1.20.1280.50">
    <property type="match status" value="1"/>
</dbReference>
<dbReference type="HOGENOM" id="CLU_007279_2_0_1"/>
<dbReference type="SUPFAM" id="SSF81383">
    <property type="entry name" value="F-box domain"/>
    <property type="match status" value="1"/>
</dbReference>
<name>K5VW55_PHACS</name>
<accession>K5VW55</accession>
<dbReference type="InParanoid" id="K5VW55"/>
<dbReference type="SMART" id="SM00256">
    <property type="entry name" value="FBOX"/>
    <property type="match status" value="1"/>
</dbReference>
<dbReference type="OrthoDB" id="2745718at2759"/>
<proteinExistence type="predicted"/>
<protein>
    <recommendedName>
        <fullName evidence="1">F-box domain-containing protein</fullName>
    </recommendedName>
</protein>
<dbReference type="PROSITE" id="PS50181">
    <property type="entry name" value="FBOX"/>
    <property type="match status" value="1"/>
</dbReference>
<dbReference type="Proteomes" id="UP000008370">
    <property type="component" value="Unassembled WGS sequence"/>
</dbReference>
<evidence type="ECO:0000313" key="2">
    <source>
        <dbReference type="EMBL" id="EKM51060.1"/>
    </source>
</evidence>
<dbReference type="Pfam" id="PF12937">
    <property type="entry name" value="F-box-like"/>
    <property type="match status" value="1"/>
</dbReference>
<dbReference type="GeneID" id="18907281"/>
<dbReference type="EMBL" id="JH930477">
    <property type="protein sequence ID" value="EKM51060.1"/>
    <property type="molecule type" value="Genomic_DNA"/>
</dbReference>